<dbReference type="EMBL" id="JAIWYP010000007">
    <property type="protein sequence ID" value="KAH3794381.1"/>
    <property type="molecule type" value="Genomic_DNA"/>
</dbReference>
<dbReference type="AlphaFoldDB" id="A0A9D4FD44"/>
<keyword evidence="4" id="KW-1185">Reference proteome</keyword>
<dbReference type="EMBL" id="JAIWYP010000007">
    <property type="protein sequence ID" value="KAH3794426.1"/>
    <property type="molecule type" value="Genomic_DNA"/>
</dbReference>
<evidence type="ECO:0000313" key="4">
    <source>
        <dbReference type="Proteomes" id="UP000828390"/>
    </source>
</evidence>
<proteinExistence type="predicted"/>
<evidence type="ECO:0000313" key="2">
    <source>
        <dbReference type="EMBL" id="KAH3794381.1"/>
    </source>
</evidence>
<comment type="caution">
    <text evidence="3">The sequence shown here is derived from an EMBL/GenBank/DDBJ whole genome shotgun (WGS) entry which is preliminary data.</text>
</comment>
<name>A0A9D4FD44_DREPO</name>
<reference evidence="3" key="2">
    <citation type="submission" date="2020-11" db="EMBL/GenBank/DDBJ databases">
        <authorList>
            <person name="McCartney M.A."/>
            <person name="Auch B."/>
            <person name="Kono T."/>
            <person name="Mallez S."/>
            <person name="Becker A."/>
            <person name="Gohl D.M."/>
            <person name="Silverstein K.A.T."/>
            <person name="Koren S."/>
            <person name="Bechman K.B."/>
            <person name="Herman A."/>
            <person name="Abrahante J.E."/>
            <person name="Garbe J."/>
        </authorList>
    </citation>
    <scope>NUCLEOTIDE SEQUENCE</scope>
    <source>
        <strain evidence="3">Duluth1</strain>
        <tissue evidence="3">Whole animal</tissue>
    </source>
</reference>
<organism evidence="3 4">
    <name type="scientific">Dreissena polymorpha</name>
    <name type="common">Zebra mussel</name>
    <name type="synonym">Mytilus polymorpha</name>
    <dbReference type="NCBI Taxonomy" id="45954"/>
    <lineage>
        <taxon>Eukaryota</taxon>
        <taxon>Metazoa</taxon>
        <taxon>Spiralia</taxon>
        <taxon>Lophotrochozoa</taxon>
        <taxon>Mollusca</taxon>
        <taxon>Bivalvia</taxon>
        <taxon>Autobranchia</taxon>
        <taxon>Heteroconchia</taxon>
        <taxon>Euheterodonta</taxon>
        <taxon>Imparidentia</taxon>
        <taxon>Neoheterodontei</taxon>
        <taxon>Myida</taxon>
        <taxon>Dreissenoidea</taxon>
        <taxon>Dreissenidae</taxon>
        <taxon>Dreissena</taxon>
    </lineage>
</organism>
<sequence>MALWSTSETHGVGAGSKWIGSTKQFALHPHSQWSSREKRTNKRILRWWSQESGSRWSVSQTI</sequence>
<dbReference type="Proteomes" id="UP000828390">
    <property type="component" value="Unassembled WGS sequence"/>
</dbReference>
<evidence type="ECO:0000313" key="1">
    <source>
        <dbReference type="EMBL" id="KAH3794318.1"/>
    </source>
</evidence>
<reference evidence="3" key="1">
    <citation type="journal article" date="2019" name="bioRxiv">
        <title>The Genome of the Zebra Mussel, Dreissena polymorpha: A Resource for Invasive Species Research.</title>
        <authorList>
            <person name="McCartney M.A."/>
            <person name="Auch B."/>
            <person name="Kono T."/>
            <person name="Mallez S."/>
            <person name="Zhang Y."/>
            <person name="Obille A."/>
            <person name="Becker A."/>
            <person name="Abrahante J.E."/>
            <person name="Garbe J."/>
            <person name="Badalamenti J.P."/>
            <person name="Herman A."/>
            <person name="Mangelson H."/>
            <person name="Liachko I."/>
            <person name="Sullivan S."/>
            <person name="Sone E.D."/>
            <person name="Koren S."/>
            <person name="Silverstein K.A.T."/>
            <person name="Beckman K.B."/>
            <person name="Gohl D.M."/>
        </authorList>
    </citation>
    <scope>NUCLEOTIDE SEQUENCE</scope>
    <source>
        <strain evidence="3">Duluth1</strain>
        <tissue evidence="3">Whole animal</tissue>
    </source>
</reference>
<dbReference type="EMBL" id="JAIWYP010000007">
    <property type="protein sequence ID" value="KAH3794318.1"/>
    <property type="molecule type" value="Genomic_DNA"/>
</dbReference>
<evidence type="ECO:0000313" key="3">
    <source>
        <dbReference type="EMBL" id="KAH3794426.1"/>
    </source>
</evidence>
<protein>
    <submittedName>
        <fullName evidence="3">Uncharacterized protein</fullName>
    </submittedName>
</protein>
<gene>
    <name evidence="1" type="ORF">DPMN_147849</name>
    <name evidence="2" type="ORF">DPMN_147914</name>
    <name evidence="3" type="ORF">DPMN_147959</name>
</gene>
<accession>A0A9D4FD44</accession>